<dbReference type="Proteomes" id="UP000000845">
    <property type="component" value="Chromosome"/>
</dbReference>
<reference evidence="3" key="1">
    <citation type="submission" date="2009-09" db="EMBL/GenBank/DDBJ databases">
        <title>The complete chromosome of Sebaldella termitidis ATCC 33386.</title>
        <authorList>
            <consortium name="US DOE Joint Genome Institute (JGI-PGF)"/>
            <person name="Lucas S."/>
            <person name="Copeland A."/>
            <person name="Lapidus A."/>
            <person name="Glavina del Rio T."/>
            <person name="Dalin E."/>
            <person name="Tice H."/>
            <person name="Bruce D."/>
            <person name="Goodwin L."/>
            <person name="Pitluck S."/>
            <person name="Kyrpides N."/>
            <person name="Mavromatis K."/>
            <person name="Ivanova N."/>
            <person name="Mikhailova N."/>
            <person name="Sims D."/>
            <person name="Meincke L."/>
            <person name="Brettin T."/>
            <person name="Detter J.C."/>
            <person name="Han C."/>
            <person name="Larimer F."/>
            <person name="Land M."/>
            <person name="Hauser L."/>
            <person name="Markowitz V."/>
            <person name="Cheng J.F."/>
            <person name="Hugenholtz P."/>
            <person name="Woyke T."/>
            <person name="Wu D."/>
            <person name="Eisen J.A."/>
        </authorList>
    </citation>
    <scope>NUCLEOTIDE SEQUENCE [LARGE SCALE GENOMIC DNA]</scope>
    <source>
        <strain evidence="3">ATCC 33386 / NCTC 11300</strain>
    </source>
</reference>
<dbReference type="RefSeq" id="WP_012861691.1">
    <property type="nucleotide sequence ID" value="NC_013517.1"/>
</dbReference>
<dbReference type="SMART" id="SM00028">
    <property type="entry name" value="TPR"/>
    <property type="match status" value="3"/>
</dbReference>
<keyword evidence="1" id="KW-0802">TPR repeat</keyword>
<dbReference type="InterPro" id="IPR019734">
    <property type="entry name" value="TPR_rpt"/>
</dbReference>
<evidence type="ECO:0000256" key="1">
    <source>
        <dbReference type="PROSITE-ProRule" id="PRU00339"/>
    </source>
</evidence>
<evidence type="ECO:0000313" key="3">
    <source>
        <dbReference type="Proteomes" id="UP000000845"/>
    </source>
</evidence>
<dbReference type="HOGENOM" id="CLU_415494_0_0_0"/>
<protein>
    <submittedName>
        <fullName evidence="2">Tetratricopeptide TPR_2 repeat protein</fullName>
    </submittedName>
</protein>
<feature type="repeat" description="TPR" evidence="1">
    <location>
        <begin position="131"/>
        <end position="164"/>
    </location>
</feature>
<organism evidence="2 3">
    <name type="scientific">Sebaldella termitidis (strain ATCC 33386 / NCTC 11300)</name>
    <dbReference type="NCBI Taxonomy" id="526218"/>
    <lineage>
        <taxon>Bacteria</taxon>
        <taxon>Fusobacteriati</taxon>
        <taxon>Fusobacteriota</taxon>
        <taxon>Fusobacteriia</taxon>
        <taxon>Fusobacteriales</taxon>
        <taxon>Leptotrichiaceae</taxon>
        <taxon>Sebaldella</taxon>
    </lineage>
</organism>
<dbReference type="Pfam" id="PF13181">
    <property type="entry name" value="TPR_8"/>
    <property type="match status" value="1"/>
</dbReference>
<accession>D1AKI1</accession>
<dbReference type="KEGG" id="str:Sterm_2243"/>
<gene>
    <name evidence="2" type="ordered locus">Sterm_2243</name>
</gene>
<reference evidence="2 3" key="2">
    <citation type="journal article" date="2010" name="Stand. Genomic Sci.">
        <title>Complete genome sequence of Sebaldella termitidis type strain (NCTC 11300).</title>
        <authorList>
            <person name="Harmon-Smith M."/>
            <person name="Celia L."/>
            <person name="Chertkov O."/>
            <person name="Lapidus A."/>
            <person name="Copeland A."/>
            <person name="Glavina Del Rio T."/>
            <person name="Nolan M."/>
            <person name="Lucas S."/>
            <person name="Tice H."/>
            <person name="Cheng J.F."/>
            <person name="Han C."/>
            <person name="Detter J.C."/>
            <person name="Bruce D."/>
            <person name="Goodwin L."/>
            <person name="Pitluck S."/>
            <person name="Pati A."/>
            <person name="Liolios K."/>
            <person name="Ivanova N."/>
            <person name="Mavromatis K."/>
            <person name="Mikhailova N."/>
            <person name="Chen A."/>
            <person name="Palaniappan K."/>
            <person name="Land M."/>
            <person name="Hauser L."/>
            <person name="Chang Y.J."/>
            <person name="Jeffries C.D."/>
            <person name="Brettin T."/>
            <person name="Goker M."/>
            <person name="Beck B."/>
            <person name="Bristow J."/>
            <person name="Eisen J.A."/>
            <person name="Markowitz V."/>
            <person name="Hugenholtz P."/>
            <person name="Kyrpides N.C."/>
            <person name="Klenk H.P."/>
            <person name="Chen F."/>
        </authorList>
    </citation>
    <scope>NUCLEOTIDE SEQUENCE [LARGE SCALE GENOMIC DNA]</scope>
    <source>
        <strain evidence="3">ATCC 33386 / NCTC 11300</strain>
    </source>
</reference>
<dbReference type="Gene3D" id="1.25.40.10">
    <property type="entry name" value="Tetratricopeptide repeat domain"/>
    <property type="match status" value="1"/>
</dbReference>
<dbReference type="eggNOG" id="COG0457">
    <property type="taxonomic scope" value="Bacteria"/>
</dbReference>
<dbReference type="PROSITE" id="PS50005">
    <property type="entry name" value="TPR"/>
    <property type="match status" value="1"/>
</dbReference>
<dbReference type="STRING" id="526218.Sterm_2243"/>
<dbReference type="SUPFAM" id="SSF48452">
    <property type="entry name" value="TPR-like"/>
    <property type="match status" value="1"/>
</dbReference>
<dbReference type="AlphaFoldDB" id="D1AKI1"/>
<dbReference type="EMBL" id="CP001739">
    <property type="protein sequence ID" value="ACZ09097.1"/>
    <property type="molecule type" value="Genomic_DNA"/>
</dbReference>
<proteinExistence type="predicted"/>
<sequence>MFKKIKNLFAKEEKPVQREQYDVPAPVETVTLISPNGLKNEITKDEWVEKFLKPSLEKNWNNFENLYKIILDAFHNNVINEVKEACFRLYNNDPIRERGTNILGVFYGQNKMYDSAVKVYEKYIETEKESPLIYSNYALMLDEMGEKDRANNYYKESLKLDPNISNVLSILLEKAQVEKENKKYVEIFEEISELPNSWRAKLYLGSIKLKERNVPKANALFTRALEESGQNDEAVSFVSGAYVKEEYYDEVKKIVLPVFNPETHGPYATMNILQMFYKTHDYINGLNLLKFISAFKWENFGDSFIKYENLLNGVRLEIENRKDLKLKNRSFLIKSPIWYYNLKMPNWYFKNKKKQPPSILILPLANLMGDQKDDSPEEKLLLGIPLYINEVLMMNTGIDNHMVINYTDQDLIIFNDHISMEYIKKIKELNNMLDYIMYGEIISKSGNNNGKSYNIKMYLADCQTFEKYELFSGEVNRENLNEVISRTFVNLNAYFNRFIRIPDIKKDDMEYLLSQGEKFRISLNLNDTNHFIPWTFERLFYNQFNLIMNNPTNISYKFDLVSILYNIAKFQPQLLKKVEELVYLLINRKVFSDPAAFKILPVILNIYRDDENYRQIMDALTEEPAEYIDWLNSFIDYTGTF</sequence>
<dbReference type="InterPro" id="IPR011990">
    <property type="entry name" value="TPR-like_helical_dom_sf"/>
</dbReference>
<name>D1AKI1_SEBTE</name>
<keyword evidence="3" id="KW-1185">Reference proteome</keyword>
<evidence type="ECO:0000313" key="2">
    <source>
        <dbReference type="EMBL" id="ACZ09097.1"/>
    </source>
</evidence>